<gene>
    <name evidence="9" type="ORF">Q4Q39_11680</name>
</gene>
<keyword evidence="5 7" id="KW-0472">Membrane</keyword>
<dbReference type="NCBIfam" id="TIGR04057">
    <property type="entry name" value="SusC_RagA_signa"/>
    <property type="match status" value="1"/>
</dbReference>
<sequence>MKTEKVFEEIEPLKNNNIDVQKSISGTITDANGAALPGANIIVKGTSNGAQTDFDGKYTISNVGDNDVLIVSYVGFISQEIAVNGRTTINISLEEDTQSLSEIVVVAYGTATKKDLTGAVSVVSTEDLNSFPATTVDQALQGKTSGVQITADSGAPGSSVSVNIRGVGSFGSTTPLYVVDGFPTQNISFLNPNNIESLTVLKDASATALYGVRASNGVVIIETKKGRSGKVQVEINSFLGFRSEPEFVDVLDVNTFAPFALELSNDSNPEVSGTGVPYSGWSNPSGLRNVNWQDAAFNSAVSKSTTVSVRGGGEKARLAFTAGIFDQEGTVVGSEYKRYDLGFNAQFDISDKLRLKANTKYIASQSFQPLSAGRGNLLQIYSNIPHLAPIGEVNLNGDPNLTDVPVDGNGNFGAYPDEGSESLRDSRNVIAQGLERDQDNINNSVLANMNLEYDIVDGLSSKLNFGARTDNFSGWTFNPQYYRSINNLDVRNNATFNYNSNTSNQWLAEFILEYNKTFADKHKISVLAGTSAQRTYNKFQSTTGSGFLNNEIRDISQASNITNASGASTRQTLASTFARLNYSFDSKYYITGTIRRDGVGDQFTKDNFWGVFPSVALGWNIDEEAFMDDSTFDILKFRASWGETGNFAGIQPFSFLAIYNNGPSNNTDASYSFGGVDAQGLIATGLPNPELTWETQIQTNIGFEGELLDNRLYFTLDWFKKESSDFLFNETIPVQSGFSTRAVNAGNVVNEGFEFLMGYKKNGGDFTYDISANITSINNEITELTGPGFVVFTSEFLQVFNEGAFWYDVTRSEVGGEVGSFYGFVADGIFQTQAEVDALNANAPSGAYQDSKTTAGDRRFADLNGDGEITGEDRTTIGSPVPDFYGSLNLNFAYKNFDLGLEFYGVSGNEVLNIVRRGLESPTSYGTSNSFSNVGTDYYNNRWTPTNPSNIYARALLDDNDIQNNRASSHFVEDGSFLRLRNLNFGYSLPDSIIDKLGLSALRIYLSAQNVITWTKYNGSDPEVGQNTDVNGVTSVQTRGIDAGAYPISSSVTLGLNLKF</sequence>
<evidence type="ECO:0000313" key="10">
    <source>
        <dbReference type="Proteomes" id="UP001176891"/>
    </source>
</evidence>
<dbReference type="InterPro" id="IPR023997">
    <property type="entry name" value="TonB-dep_OMP_SusC/RagA_CS"/>
</dbReference>
<evidence type="ECO:0000259" key="8">
    <source>
        <dbReference type="Pfam" id="PF07715"/>
    </source>
</evidence>
<keyword evidence="6 7" id="KW-0998">Cell outer membrane</keyword>
<evidence type="ECO:0000313" key="9">
    <source>
        <dbReference type="EMBL" id="MDO5988065.1"/>
    </source>
</evidence>
<organism evidence="9 10">
    <name type="scientific">Flavivirga amylovorans</name>
    <dbReference type="NCBI Taxonomy" id="870486"/>
    <lineage>
        <taxon>Bacteria</taxon>
        <taxon>Pseudomonadati</taxon>
        <taxon>Bacteroidota</taxon>
        <taxon>Flavobacteriia</taxon>
        <taxon>Flavobacteriales</taxon>
        <taxon>Flavobacteriaceae</taxon>
        <taxon>Flavivirga</taxon>
    </lineage>
</organism>
<dbReference type="InterPro" id="IPR036942">
    <property type="entry name" value="Beta-barrel_TonB_sf"/>
</dbReference>
<name>A0ABT8X281_9FLAO</name>
<dbReference type="Gene3D" id="2.170.130.10">
    <property type="entry name" value="TonB-dependent receptor, plug domain"/>
    <property type="match status" value="1"/>
</dbReference>
<dbReference type="NCBIfam" id="TIGR04056">
    <property type="entry name" value="OMP_RagA_SusC"/>
    <property type="match status" value="1"/>
</dbReference>
<dbReference type="InterPro" id="IPR039426">
    <property type="entry name" value="TonB-dep_rcpt-like"/>
</dbReference>
<dbReference type="Gene3D" id="2.60.40.1120">
    <property type="entry name" value="Carboxypeptidase-like, regulatory domain"/>
    <property type="match status" value="1"/>
</dbReference>
<dbReference type="PROSITE" id="PS52016">
    <property type="entry name" value="TONB_DEPENDENT_REC_3"/>
    <property type="match status" value="1"/>
</dbReference>
<evidence type="ECO:0000256" key="4">
    <source>
        <dbReference type="ARBA" id="ARBA00022692"/>
    </source>
</evidence>
<dbReference type="InterPro" id="IPR008969">
    <property type="entry name" value="CarboxyPept-like_regulatory"/>
</dbReference>
<dbReference type="Pfam" id="PF13715">
    <property type="entry name" value="CarbopepD_reg_2"/>
    <property type="match status" value="1"/>
</dbReference>
<keyword evidence="2 7" id="KW-0813">Transport</keyword>
<dbReference type="InterPro" id="IPR037066">
    <property type="entry name" value="Plug_dom_sf"/>
</dbReference>
<comment type="similarity">
    <text evidence="7">Belongs to the TonB-dependent receptor family.</text>
</comment>
<dbReference type="InterPro" id="IPR023996">
    <property type="entry name" value="TonB-dep_OMP_SusC/RagA"/>
</dbReference>
<comment type="caution">
    <text evidence="9">The sequence shown here is derived from an EMBL/GenBank/DDBJ whole genome shotgun (WGS) entry which is preliminary data.</text>
</comment>
<comment type="subcellular location">
    <subcellularLocation>
        <location evidence="1 7">Cell outer membrane</location>
        <topology evidence="1 7">Multi-pass membrane protein</topology>
    </subcellularLocation>
</comment>
<dbReference type="SUPFAM" id="SSF56935">
    <property type="entry name" value="Porins"/>
    <property type="match status" value="1"/>
</dbReference>
<dbReference type="Pfam" id="PF07715">
    <property type="entry name" value="Plug"/>
    <property type="match status" value="1"/>
</dbReference>
<keyword evidence="9" id="KW-0675">Receptor</keyword>
<dbReference type="EMBL" id="JAUOEM010000003">
    <property type="protein sequence ID" value="MDO5988065.1"/>
    <property type="molecule type" value="Genomic_DNA"/>
</dbReference>
<evidence type="ECO:0000256" key="5">
    <source>
        <dbReference type="ARBA" id="ARBA00023136"/>
    </source>
</evidence>
<feature type="domain" description="TonB-dependent receptor plug" evidence="8">
    <location>
        <begin position="113"/>
        <end position="218"/>
    </location>
</feature>
<protein>
    <submittedName>
        <fullName evidence="9">TonB-dependent receptor</fullName>
    </submittedName>
</protein>
<evidence type="ECO:0000256" key="1">
    <source>
        <dbReference type="ARBA" id="ARBA00004571"/>
    </source>
</evidence>
<dbReference type="SUPFAM" id="SSF49464">
    <property type="entry name" value="Carboxypeptidase regulatory domain-like"/>
    <property type="match status" value="1"/>
</dbReference>
<proteinExistence type="inferred from homology"/>
<evidence type="ECO:0000256" key="6">
    <source>
        <dbReference type="ARBA" id="ARBA00023237"/>
    </source>
</evidence>
<dbReference type="InterPro" id="IPR012910">
    <property type="entry name" value="Plug_dom"/>
</dbReference>
<reference evidence="9" key="1">
    <citation type="submission" date="2023-07" db="EMBL/GenBank/DDBJ databases">
        <title>Two novel species in the genus Flavivirga.</title>
        <authorList>
            <person name="Kwon K."/>
        </authorList>
    </citation>
    <scope>NUCLEOTIDE SEQUENCE</scope>
    <source>
        <strain evidence="9">KACC 14157</strain>
    </source>
</reference>
<dbReference type="Proteomes" id="UP001176891">
    <property type="component" value="Unassembled WGS sequence"/>
</dbReference>
<evidence type="ECO:0000256" key="2">
    <source>
        <dbReference type="ARBA" id="ARBA00022448"/>
    </source>
</evidence>
<keyword evidence="4 7" id="KW-0812">Transmembrane</keyword>
<keyword evidence="3 7" id="KW-1134">Transmembrane beta strand</keyword>
<evidence type="ECO:0000256" key="7">
    <source>
        <dbReference type="PROSITE-ProRule" id="PRU01360"/>
    </source>
</evidence>
<keyword evidence="10" id="KW-1185">Reference proteome</keyword>
<accession>A0ABT8X281</accession>
<dbReference type="Gene3D" id="2.40.170.20">
    <property type="entry name" value="TonB-dependent receptor, beta-barrel domain"/>
    <property type="match status" value="1"/>
</dbReference>
<evidence type="ECO:0000256" key="3">
    <source>
        <dbReference type="ARBA" id="ARBA00022452"/>
    </source>
</evidence>
<dbReference type="RefSeq" id="WP_303282663.1">
    <property type="nucleotide sequence ID" value="NZ_BAABCZ010000011.1"/>
</dbReference>